<evidence type="ECO:0000256" key="1">
    <source>
        <dbReference type="ARBA" id="ARBA00022741"/>
    </source>
</evidence>
<dbReference type="InterPro" id="IPR006073">
    <property type="entry name" value="GTP-bd"/>
</dbReference>
<dbReference type="CDD" id="cd01898">
    <property type="entry name" value="Obg"/>
    <property type="match status" value="1"/>
</dbReference>
<dbReference type="PANTHER" id="PTHR11702:SF31">
    <property type="entry name" value="MITOCHONDRIAL RIBOSOME-ASSOCIATED GTPASE 2"/>
    <property type="match status" value="1"/>
</dbReference>
<evidence type="ECO:0008006" key="7">
    <source>
        <dbReference type="Google" id="ProtNLM"/>
    </source>
</evidence>
<reference evidence="6" key="1">
    <citation type="submission" date="2021-01" db="EMBL/GenBank/DDBJ databases">
        <authorList>
            <person name="Corre E."/>
            <person name="Pelletier E."/>
            <person name="Niang G."/>
            <person name="Scheremetjew M."/>
            <person name="Finn R."/>
            <person name="Kale V."/>
            <person name="Holt S."/>
            <person name="Cochrane G."/>
            <person name="Meng A."/>
            <person name="Brown T."/>
            <person name="Cohen L."/>
        </authorList>
    </citation>
    <scope>NUCLEOTIDE SEQUENCE</scope>
    <source>
        <strain evidence="6">Pop2</strain>
    </source>
</reference>
<dbReference type="SUPFAM" id="SSF82051">
    <property type="entry name" value="Obg GTP-binding protein N-terminal domain"/>
    <property type="match status" value="1"/>
</dbReference>
<name>A0A7S2E634_9STRA</name>
<dbReference type="GO" id="GO:0003924">
    <property type="term" value="F:GTPase activity"/>
    <property type="evidence" value="ECO:0007669"/>
    <property type="project" value="InterPro"/>
</dbReference>
<evidence type="ECO:0000259" key="5">
    <source>
        <dbReference type="PROSITE" id="PS51883"/>
    </source>
</evidence>
<dbReference type="InterPro" id="IPR045086">
    <property type="entry name" value="OBG_GTPase"/>
</dbReference>
<gene>
    <name evidence="6" type="ORF">DBRI1063_LOCUS3482</name>
</gene>
<dbReference type="PANTHER" id="PTHR11702">
    <property type="entry name" value="DEVELOPMENTALLY REGULATED GTP-BINDING PROTEIN-RELATED"/>
    <property type="match status" value="1"/>
</dbReference>
<evidence type="ECO:0000313" key="6">
    <source>
        <dbReference type="EMBL" id="CAD9317074.1"/>
    </source>
</evidence>
<dbReference type="AlphaFoldDB" id="A0A7S2E634"/>
<evidence type="ECO:0000256" key="3">
    <source>
        <dbReference type="SAM" id="MobiDB-lite"/>
    </source>
</evidence>
<dbReference type="Pfam" id="PF01018">
    <property type="entry name" value="GTP1_OBG"/>
    <property type="match status" value="1"/>
</dbReference>
<accession>A0A7S2E634</accession>
<dbReference type="InterPro" id="IPR036726">
    <property type="entry name" value="GTP1_OBG_dom_sf"/>
</dbReference>
<dbReference type="InterPro" id="IPR031167">
    <property type="entry name" value="G_OBG"/>
</dbReference>
<feature type="compositionally biased region" description="Acidic residues" evidence="3">
    <location>
        <begin position="95"/>
        <end position="147"/>
    </location>
</feature>
<sequence>MSKHHHVAGNGKHGSSREKHGRNGINKVIRVPCGVVVKRILDYDEVWDDESQCVKKIGTAWIDDLDDDDGYVVKEGEGQKLNVYDDHASSSEPSSESEEEDDEMDGYFSYDEDTDDEDNVDYWSDSDDSDELNGYENESDNDDENDNDLSPKRDRTSVVNTGIKGDDGMYHFEPPPLPKVPVRGPMSNEQWKTIFGVGDEEDGEDTNKRRGGREKVVLADLDKPGSYLLVSQGGKGGKGNSTLAKRQYIDNVLEKAYARSGGTPGEIAFLELELKLIADLGLVGFPNAGKSSLLAATSMAKPEIAPYPFTTLHPLVGSIEYKDGFRVVCADVPGLIDGASEGRGRGFDFLRHLERTKALLYIVDAAGVDGRDPIEDLKILGHELANYGDGDMLSRQALVVANKLDLINDKEERETILFELGLVAEELGINYKGEALGISACYGDGLGPLTRAIREVVKKENESRLISQ</sequence>
<dbReference type="GO" id="GO:0005525">
    <property type="term" value="F:GTP binding"/>
    <property type="evidence" value="ECO:0007669"/>
    <property type="project" value="UniProtKB-KW"/>
</dbReference>
<protein>
    <recommendedName>
        <fullName evidence="7">OBG-type G domain-containing protein</fullName>
    </recommendedName>
</protein>
<dbReference type="Gene3D" id="2.70.210.12">
    <property type="entry name" value="GTP1/OBG domain"/>
    <property type="match status" value="2"/>
</dbReference>
<keyword evidence="1" id="KW-0547">Nucleotide-binding</keyword>
<evidence type="ECO:0000259" key="4">
    <source>
        <dbReference type="PROSITE" id="PS51710"/>
    </source>
</evidence>
<dbReference type="GO" id="GO:0042254">
    <property type="term" value="P:ribosome biogenesis"/>
    <property type="evidence" value="ECO:0007669"/>
    <property type="project" value="UniProtKB-UniRule"/>
</dbReference>
<organism evidence="6">
    <name type="scientific">Ditylum brightwellii</name>
    <dbReference type="NCBI Taxonomy" id="49249"/>
    <lineage>
        <taxon>Eukaryota</taxon>
        <taxon>Sar</taxon>
        <taxon>Stramenopiles</taxon>
        <taxon>Ochrophyta</taxon>
        <taxon>Bacillariophyta</taxon>
        <taxon>Mediophyceae</taxon>
        <taxon>Lithodesmiophycidae</taxon>
        <taxon>Lithodesmiales</taxon>
        <taxon>Lithodesmiaceae</taxon>
        <taxon>Ditylum</taxon>
    </lineage>
</organism>
<feature type="domain" description="Obg" evidence="5">
    <location>
        <begin position="1"/>
        <end position="277"/>
    </location>
</feature>
<feature type="domain" description="OBG-type G" evidence="4">
    <location>
        <begin position="278"/>
        <end position="458"/>
    </location>
</feature>
<dbReference type="PROSITE" id="PS51710">
    <property type="entry name" value="G_OBG"/>
    <property type="match status" value="1"/>
</dbReference>
<proteinExistence type="predicted"/>
<dbReference type="EMBL" id="HBGN01005376">
    <property type="protein sequence ID" value="CAD9317074.1"/>
    <property type="molecule type" value="Transcribed_RNA"/>
</dbReference>
<dbReference type="InterPro" id="IPR006169">
    <property type="entry name" value="GTP1_OBG_dom"/>
</dbReference>
<dbReference type="Pfam" id="PF01926">
    <property type="entry name" value="MMR_HSR1"/>
    <property type="match status" value="1"/>
</dbReference>
<dbReference type="SUPFAM" id="SSF52540">
    <property type="entry name" value="P-loop containing nucleoside triphosphate hydrolases"/>
    <property type="match status" value="1"/>
</dbReference>
<dbReference type="InterPro" id="IPR006074">
    <property type="entry name" value="GTP1-OBG_CS"/>
</dbReference>
<dbReference type="GO" id="GO:0005739">
    <property type="term" value="C:mitochondrion"/>
    <property type="evidence" value="ECO:0007669"/>
    <property type="project" value="TreeGrafter"/>
</dbReference>
<dbReference type="PRINTS" id="PR00326">
    <property type="entry name" value="GTP1OBG"/>
</dbReference>
<keyword evidence="2" id="KW-0342">GTP-binding</keyword>
<feature type="region of interest" description="Disordered" evidence="3">
    <location>
        <begin position="84"/>
        <end position="185"/>
    </location>
</feature>
<feature type="region of interest" description="Disordered" evidence="3">
    <location>
        <begin position="1"/>
        <end position="24"/>
    </location>
</feature>
<dbReference type="PROSITE" id="PS51883">
    <property type="entry name" value="OBG"/>
    <property type="match status" value="1"/>
</dbReference>
<dbReference type="Gene3D" id="3.40.50.300">
    <property type="entry name" value="P-loop containing nucleotide triphosphate hydrolases"/>
    <property type="match status" value="1"/>
</dbReference>
<evidence type="ECO:0000256" key="2">
    <source>
        <dbReference type="ARBA" id="ARBA00023134"/>
    </source>
</evidence>
<dbReference type="InterPro" id="IPR027417">
    <property type="entry name" value="P-loop_NTPase"/>
</dbReference>
<dbReference type="PROSITE" id="PS00905">
    <property type="entry name" value="GTP1_OBG"/>
    <property type="match status" value="1"/>
</dbReference>